<gene>
    <name evidence="9" type="ORF">GTQ34_09165</name>
</gene>
<organism evidence="9 10">
    <name type="scientific">Flagellimonas ochracea</name>
    <dbReference type="NCBI Taxonomy" id="2696472"/>
    <lineage>
        <taxon>Bacteria</taxon>
        <taxon>Pseudomonadati</taxon>
        <taxon>Bacteroidota</taxon>
        <taxon>Flavobacteriia</taxon>
        <taxon>Flavobacteriales</taxon>
        <taxon>Flavobacteriaceae</taxon>
        <taxon>Flagellimonas</taxon>
    </lineage>
</organism>
<evidence type="ECO:0000313" key="10">
    <source>
        <dbReference type="Proteomes" id="UP000667650"/>
    </source>
</evidence>
<evidence type="ECO:0000256" key="8">
    <source>
        <dbReference type="SAM" id="Phobius"/>
    </source>
</evidence>
<feature type="transmembrane region" description="Helical" evidence="8">
    <location>
        <begin position="423"/>
        <end position="442"/>
    </location>
</feature>
<name>A0A964TBZ8_9FLAO</name>
<evidence type="ECO:0000313" key="9">
    <source>
        <dbReference type="EMBL" id="NAY92089.1"/>
    </source>
</evidence>
<keyword evidence="2 9" id="KW-0328">Glycosyltransferase</keyword>
<evidence type="ECO:0000256" key="4">
    <source>
        <dbReference type="ARBA" id="ARBA00022692"/>
    </source>
</evidence>
<accession>A0A964TBZ8</accession>
<reference evidence="9" key="1">
    <citation type="submission" date="2020-01" db="EMBL/GenBank/DDBJ databases">
        <title>Muricauda ochracea sp. nov., isolated from a tidal flat of Garorim bay in Korea.</title>
        <authorList>
            <person name="Kim D."/>
            <person name="Yoo Y."/>
            <person name="Kim J.-J."/>
        </authorList>
    </citation>
    <scope>NUCLEOTIDE SEQUENCE</scope>
    <source>
        <strain evidence="9">JGD-17</strain>
    </source>
</reference>
<dbReference type="EMBL" id="JAAABI010000002">
    <property type="protein sequence ID" value="NAY92089.1"/>
    <property type="molecule type" value="Genomic_DNA"/>
</dbReference>
<dbReference type="AlphaFoldDB" id="A0A964TBZ8"/>
<dbReference type="NCBIfam" id="NF038066">
    <property type="entry name" value="MptB"/>
    <property type="match status" value="1"/>
</dbReference>
<feature type="transmembrane region" description="Helical" evidence="8">
    <location>
        <begin position="269"/>
        <end position="288"/>
    </location>
</feature>
<protein>
    <submittedName>
        <fullName evidence="9">Mannosyltransferase</fullName>
    </submittedName>
</protein>
<evidence type="ECO:0000256" key="7">
    <source>
        <dbReference type="ARBA" id="ARBA00043987"/>
    </source>
</evidence>
<feature type="transmembrane region" description="Helical" evidence="8">
    <location>
        <begin position="359"/>
        <end position="376"/>
    </location>
</feature>
<comment type="similarity">
    <text evidence="7">Belongs to the MptA/B family.</text>
</comment>
<proteinExistence type="inferred from homology"/>
<comment type="subcellular location">
    <subcellularLocation>
        <location evidence="1">Membrane</location>
        <topology evidence="1">Multi-pass membrane protein</topology>
    </subcellularLocation>
</comment>
<keyword evidence="6 8" id="KW-0472">Membrane</keyword>
<feature type="transmembrane region" description="Helical" evidence="8">
    <location>
        <begin position="332"/>
        <end position="353"/>
    </location>
</feature>
<feature type="transmembrane region" description="Helical" evidence="8">
    <location>
        <begin position="12"/>
        <end position="29"/>
    </location>
</feature>
<evidence type="ECO:0000256" key="3">
    <source>
        <dbReference type="ARBA" id="ARBA00022679"/>
    </source>
</evidence>
<feature type="transmembrane region" description="Helical" evidence="8">
    <location>
        <begin position="35"/>
        <end position="53"/>
    </location>
</feature>
<feature type="transmembrane region" description="Helical" evidence="8">
    <location>
        <begin position="203"/>
        <end position="229"/>
    </location>
</feature>
<feature type="transmembrane region" description="Helical" evidence="8">
    <location>
        <begin position="60"/>
        <end position="80"/>
    </location>
</feature>
<dbReference type="Pfam" id="PF26314">
    <property type="entry name" value="MptA_B_family"/>
    <property type="match status" value="1"/>
</dbReference>
<feature type="transmembrane region" description="Helical" evidence="8">
    <location>
        <begin position="383"/>
        <end position="411"/>
    </location>
</feature>
<dbReference type="GO" id="GO:0016757">
    <property type="term" value="F:glycosyltransferase activity"/>
    <property type="evidence" value="ECO:0007669"/>
    <property type="project" value="UniProtKB-KW"/>
</dbReference>
<keyword evidence="3" id="KW-0808">Transferase</keyword>
<dbReference type="InterPro" id="IPR049829">
    <property type="entry name" value="MptA/B-like"/>
</dbReference>
<dbReference type="RefSeq" id="WP_166523479.1">
    <property type="nucleotide sequence ID" value="NZ_JAAABI010000002.1"/>
</dbReference>
<comment type="caution">
    <text evidence="9">The sequence shown here is derived from an EMBL/GenBank/DDBJ whole genome shotgun (WGS) entry which is preliminary data.</text>
</comment>
<evidence type="ECO:0000256" key="2">
    <source>
        <dbReference type="ARBA" id="ARBA00022676"/>
    </source>
</evidence>
<dbReference type="GO" id="GO:0016020">
    <property type="term" value="C:membrane"/>
    <property type="evidence" value="ECO:0007669"/>
    <property type="project" value="UniProtKB-SubCell"/>
</dbReference>
<keyword evidence="5 8" id="KW-1133">Transmembrane helix</keyword>
<evidence type="ECO:0000256" key="6">
    <source>
        <dbReference type="ARBA" id="ARBA00023136"/>
    </source>
</evidence>
<evidence type="ECO:0000256" key="5">
    <source>
        <dbReference type="ARBA" id="ARBA00022989"/>
    </source>
</evidence>
<keyword evidence="4 8" id="KW-0812">Transmembrane</keyword>
<feature type="transmembrane region" description="Helical" evidence="8">
    <location>
        <begin position="160"/>
        <end position="182"/>
    </location>
</feature>
<feature type="transmembrane region" description="Helical" evidence="8">
    <location>
        <begin position="235"/>
        <end position="260"/>
    </location>
</feature>
<sequence>MAHKIITFWKLHKYPLLFTLGSVVFYWSFGYDLNRADFIKLLMLYTGAFYFYYKLIQLQHWNFNFLLIAGVLFRLVFFSAEPNLSQDFYRFIWDGELINNGINPYLFTPNEILAQNQLIFPNAHNLVDGMGELSAKHYSNYPPVNQVIFALASLISNGNLLGSIIVMRATIILADIGILFWGRKLLQHLDKPTHNIFWYFLNPLVIIELTGNLHFEGVMLFFFILSIYLISKNKWLWAAPVYAISIMVKLIPLLFLPIFLKFFGFKRSLLFYISVGVGCILLLLPFYASTFIDHYSETVGLWFSNFEFNAGIYNLVKIIAVDFFKAKPWELIEVYGTIVIGFTIAIILLISFLRKNDSLQSVIISMLLALSAYYLLSSTVHPWYLIFLLGLGMFTKYKFPILWSFLVILSYYAYSNPDYAENLWLLAIEYILVMGLFIYEMLGYDIKKLYFFKNWPDA</sequence>
<evidence type="ECO:0000256" key="1">
    <source>
        <dbReference type="ARBA" id="ARBA00004141"/>
    </source>
</evidence>
<keyword evidence="10" id="KW-1185">Reference proteome</keyword>
<dbReference type="Proteomes" id="UP000667650">
    <property type="component" value="Unassembled WGS sequence"/>
</dbReference>